<keyword evidence="3" id="KW-0285">Flavoprotein</keyword>
<dbReference type="SUPFAM" id="SSF51905">
    <property type="entry name" value="FAD/NAD(P)-binding domain"/>
    <property type="match status" value="1"/>
</dbReference>
<dbReference type="PRINTS" id="PR01001">
    <property type="entry name" value="FADG3PDH"/>
</dbReference>
<dbReference type="EMBL" id="JAVUPU010000001">
    <property type="protein sequence ID" value="MDT9597405.1"/>
    <property type="molecule type" value="Genomic_DNA"/>
</dbReference>
<keyword evidence="9" id="KW-1185">Reference proteome</keyword>
<dbReference type="InterPro" id="IPR006076">
    <property type="entry name" value="FAD-dep_OxRdtase"/>
</dbReference>
<dbReference type="EC" id="1.1.5.3" evidence="8"/>
<evidence type="ECO:0000259" key="7">
    <source>
        <dbReference type="Pfam" id="PF16901"/>
    </source>
</evidence>
<dbReference type="Gene3D" id="6.10.250.1890">
    <property type="match status" value="1"/>
</dbReference>
<dbReference type="NCBIfam" id="NF008899">
    <property type="entry name" value="PRK12266.1"/>
    <property type="match status" value="1"/>
</dbReference>
<dbReference type="Gene3D" id="3.30.9.10">
    <property type="entry name" value="D-Amino Acid Oxidase, subunit A, domain 2"/>
    <property type="match status" value="1"/>
</dbReference>
<dbReference type="Gene3D" id="1.10.8.870">
    <property type="entry name" value="Alpha-glycerophosphate oxidase, cap domain"/>
    <property type="match status" value="1"/>
</dbReference>
<dbReference type="Proteomes" id="UP001259572">
    <property type="component" value="Unassembled WGS sequence"/>
</dbReference>
<sequence length="497" mass="54862">MDSFDLLVIGGGINGAAIARDAAVREAKVLLVEKDDLASHTSSASSKLIHGGLRYLEYYEFRLVREALQEREILLRTAPHIVRPLRFVLPQTQGMRPWWLLRAGLLLYDLLALRGSLSWARSVGRNESALREPLKDGSARRLLSYWDAWVDDARLVVLNAMDAAERGAEIATRTKFVSARREGEYWHALLADGRQVRAKAIVNAAGPWVADVLKRQLREGSASKIRLIKGSHIVVPRLSEGDHAYILQQPDGRVVFAIPYGDFTLVGTTDIQVAAPGDACISPEEVRYLCDAANRYFVRQTEPDDLVWSYSGVRALHDDGAAEAKAVTRDYHLELDQDPGAKLLSVFGGKITTARALAEEALDMLDMEGRRSTRVAPLPGGDLTPPFLAYLDQLRDGLDPALVERLGRAYGTRLRDLLGDAATRSDLGRHFGAGLYEREVNYLVEHEIARSAEDILWRRTKLGLAMTETEQKRLADYLGDQGPSCNGSVPGAGTSSI</sequence>
<evidence type="ECO:0000256" key="3">
    <source>
        <dbReference type="ARBA" id="ARBA00022630"/>
    </source>
</evidence>
<evidence type="ECO:0000259" key="6">
    <source>
        <dbReference type="Pfam" id="PF01266"/>
    </source>
</evidence>
<proteinExistence type="inferred from homology"/>
<dbReference type="Pfam" id="PF16901">
    <property type="entry name" value="DAO_C"/>
    <property type="match status" value="1"/>
</dbReference>
<comment type="caution">
    <text evidence="8">The sequence shown here is derived from an EMBL/GenBank/DDBJ whole genome shotgun (WGS) entry which is preliminary data.</text>
</comment>
<evidence type="ECO:0000256" key="1">
    <source>
        <dbReference type="ARBA" id="ARBA00001974"/>
    </source>
</evidence>
<feature type="domain" description="Alpha-glycerophosphate oxidase C-terminal" evidence="7">
    <location>
        <begin position="373"/>
        <end position="468"/>
    </location>
</feature>
<evidence type="ECO:0000256" key="4">
    <source>
        <dbReference type="ARBA" id="ARBA00022827"/>
    </source>
</evidence>
<evidence type="ECO:0000256" key="2">
    <source>
        <dbReference type="ARBA" id="ARBA00007330"/>
    </source>
</evidence>
<dbReference type="GO" id="GO:0004368">
    <property type="term" value="F:glycerol-3-phosphate dehydrogenase (quinone) activity"/>
    <property type="evidence" value="ECO:0007669"/>
    <property type="project" value="UniProtKB-EC"/>
</dbReference>
<dbReference type="PANTHER" id="PTHR11985:SF15">
    <property type="entry name" value="GLYCEROL-3-PHOSPHATE DEHYDROGENASE, MITOCHONDRIAL"/>
    <property type="match status" value="1"/>
</dbReference>
<dbReference type="InterPro" id="IPR036188">
    <property type="entry name" value="FAD/NAD-bd_sf"/>
</dbReference>
<dbReference type="Gene3D" id="3.50.50.60">
    <property type="entry name" value="FAD/NAD(P)-binding domain"/>
    <property type="match status" value="1"/>
</dbReference>
<comment type="similarity">
    <text evidence="2">Belongs to the FAD-dependent glycerol-3-phosphate dehydrogenase family.</text>
</comment>
<feature type="domain" description="FAD dependent oxidoreductase" evidence="6">
    <location>
        <begin position="5"/>
        <end position="325"/>
    </location>
</feature>
<dbReference type="InterPro" id="IPR038299">
    <property type="entry name" value="DAO_C_sf"/>
</dbReference>
<keyword evidence="5 8" id="KW-0560">Oxidoreductase</keyword>
<dbReference type="InterPro" id="IPR000447">
    <property type="entry name" value="G3P_DH_FAD-dep"/>
</dbReference>
<dbReference type="Pfam" id="PF01266">
    <property type="entry name" value="DAO"/>
    <property type="match status" value="1"/>
</dbReference>
<evidence type="ECO:0000313" key="9">
    <source>
        <dbReference type="Proteomes" id="UP001259572"/>
    </source>
</evidence>
<reference evidence="8 9" key="1">
    <citation type="submission" date="2023-05" db="EMBL/GenBank/DDBJ databases">
        <authorList>
            <person name="Guo Y."/>
        </authorList>
    </citation>
    <scope>NUCLEOTIDE SEQUENCE [LARGE SCALE GENOMIC DNA]</scope>
    <source>
        <strain evidence="8 9">GR2756</strain>
    </source>
</reference>
<accession>A0ABU3Q1V1</accession>
<protein>
    <submittedName>
        <fullName evidence="8">Glycerol-3-phosphate dehydrogenase</fullName>
        <ecNumber evidence="8">1.1.5.3</ecNumber>
    </submittedName>
</protein>
<dbReference type="InterPro" id="IPR031656">
    <property type="entry name" value="DAO_C"/>
</dbReference>
<dbReference type="NCBIfam" id="NF009906">
    <property type="entry name" value="PRK13369.1"/>
    <property type="match status" value="1"/>
</dbReference>
<organism evidence="8 9">
    <name type="scientific">Sphingosinicella rhizophila</name>
    <dbReference type="NCBI Taxonomy" id="3050082"/>
    <lineage>
        <taxon>Bacteria</taxon>
        <taxon>Pseudomonadati</taxon>
        <taxon>Pseudomonadota</taxon>
        <taxon>Alphaproteobacteria</taxon>
        <taxon>Sphingomonadales</taxon>
        <taxon>Sphingosinicellaceae</taxon>
        <taxon>Sphingosinicella</taxon>
    </lineage>
</organism>
<comment type="cofactor">
    <cofactor evidence="1">
        <name>FAD</name>
        <dbReference type="ChEBI" id="CHEBI:57692"/>
    </cofactor>
</comment>
<dbReference type="RefSeq" id="WP_315722607.1">
    <property type="nucleotide sequence ID" value="NZ_JAVUPU010000001.1"/>
</dbReference>
<name>A0ABU3Q1V1_9SPHN</name>
<keyword evidence="4" id="KW-0274">FAD</keyword>
<gene>
    <name evidence="8" type="primary">glpD</name>
    <name evidence="8" type="ORF">RQX22_00375</name>
</gene>
<evidence type="ECO:0000313" key="8">
    <source>
        <dbReference type="EMBL" id="MDT9597405.1"/>
    </source>
</evidence>
<evidence type="ECO:0000256" key="5">
    <source>
        <dbReference type="ARBA" id="ARBA00023002"/>
    </source>
</evidence>
<dbReference type="PANTHER" id="PTHR11985">
    <property type="entry name" value="GLYCEROL-3-PHOSPHATE DEHYDROGENASE"/>
    <property type="match status" value="1"/>
</dbReference>